<keyword evidence="8" id="KW-0868">Chloride</keyword>
<keyword evidence="4 11" id="KW-1133">Transmembrane helix</keyword>
<dbReference type="PANTHER" id="PTHR43427">
    <property type="entry name" value="CHLORIDE CHANNEL PROTEIN CLC-E"/>
    <property type="match status" value="1"/>
</dbReference>
<dbReference type="STRING" id="415426.Hbut_0425"/>
<dbReference type="Proteomes" id="UP000002593">
    <property type="component" value="Chromosome"/>
</dbReference>
<reference evidence="13 14" key="1">
    <citation type="journal article" date="2007" name="Archaea">
        <title>The genome of Hyperthermus butylicus: a sulfur-reducing, peptide fermenting, neutrophilic Crenarchaeote growing up to 108 degrees C.</title>
        <authorList>
            <person name="Brugger K."/>
            <person name="Chen L."/>
            <person name="Stark M."/>
            <person name="Zibat A."/>
            <person name="Redder P."/>
            <person name="Ruepp A."/>
            <person name="Awayez M."/>
            <person name="She Q."/>
            <person name="Garrett R.A."/>
            <person name="Klenk H.P."/>
        </authorList>
    </citation>
    <scope>NUCLEOTIDE SEQUENCE [LARGE SCALE GENOMIC DNA]</scope>
    <source>
        <strain evidence="14">DSM 5456 / JCM 9403 / PLM1-5</strain>
    </source>
</reference>
<feature type="transmembrane region" description="Helical" evidence="11">
    <location>
        <begin position="130"/>
        <end position="148"/>
    </location>
</feature>
<evidence type="ECO:0000256" key="3">
    <source>
        <dbReference type="ARBA" id="ARBA00022692"/>
    </source>
</evidence>
<dbReference type="Gene3D" id="3.10.580.10">
    <property type="entry name" value="CBS-domain"/>
    <property type="match status" value="2"/>
</dbReference>
<feature type="transmembrane region" description="Helical" evidence="11">
    <location>
        <begin position="12"/>
        <end position="38"/>
    </location>
</feature>
<feature type="transmembrane region" description="Helical" evidence="11">
    <location>
        <begin position="259"/>
        <end position="281"/>
    </location>
</feature>
<dbReference type="OrthoDB" id="89900at2157"/>
<dbReference type="Pfam" id="PF00571">
    <property type="entry name" value="CBS"/>
    <property type="match status" value="2"/>
</dbReference>
<dbReference type="PANTHER" id="PTHR43427:SF6">
    <property type="entry name" value="CHLORIDE CHANNEL PROTEIN CLC-E"/>
    <property type="match status" value="1"/>
</dbReference>
<gene>
    <name evidence="13" type="ordered locus">Hbut_0425</name>
</gene>
<keyword evidence="3 11" id="KW-0812">Transmembrane</keyword>
<feature type="transmembrane region" description="Helical" evidence="11">
    <location>
        <begin position="154"/>
        <end position="179"/>
    </location>
</feature>
<feature type="transmembrane region" description="Helical" evidence="11">
    <location>
        <begin position="58"/>
        <end position="80"/>
    </location>
</feature>
<dbReference type="PRINTS" id="PR00762">
    <property type="entry name" value="CLCHANNEL"/>
</dbReference>
<dbReference type="GO" id="GO:0005254">
    <property type="term" value="F:chloride channel activity"/>
    <property type="evidence" value="ECO:0007669"/>
    <property type="project" value="UniProtKB-KW"/>
</dbReference>
<dbReference type="SMART" id="SM00116">
    <property type="entry name" value="CBS"/>
    <property type="match status" value="2"/>
</dbReference>
<dbReference type="eggNOG" id="arCOG02569">
    <property type="taxonomic scope" value="Archaea"/>
</dbReference>
<dbReference type="InterPro" id="IPR014743">
    <property type="entry name" value="Cl-channel_core"/>
</dbReference>
<evidence type="ECO:0000256" key="8">
    <source>
        <dbReference type="ARBA" id="ARBA00023214"/>
    </source>
</evidence>
<dbReference type="InterPro" id="IPR000644">
    <property type="entry name" value="CBS_dom"/>
</dbReference>
<name>A2BJY0_HYPBU</name>
<evidence type="ECO:0000256" key="10">
    <source>
        <dbReference type="PROSITE-ProRule" id="PRU00703"/>
    </source>
</evidence>
<dbReference type="SUPFAM" id="SSF54631">
    <property type="entry name" value="CBS-domain pair"/>
    <property type="match status" value="1"/>
</dbReference>
<feature type="transmembrane region" description="Helical" evidence="11">
    <location>
        <begin position="229"/>
        <end position="247"/>
    </location>
</feature>
<evidence type="ECO:0000256" key="6">
    <source>
        <dbReference type="ARBA" id="ARBA00023136"/>
    </source>
</evidence>
<dbReference type="RefSeq" id="WP_011821609.1">
    <property type="nucleotide sequence ID" value="NC_008818.1"/>
</dbReference>
<dbReference type="CDD" id="cd00400">
    <property type="entry name" value="Voltage_gated_ClC"/>
    <property type="match status" value="1"/>
</dbReference>
<feature type="domain" description="CBS" evidence="12">
    <location>
        <begin position="504"/>
        <end position="563"/>
    </location>
</feature>
<dbReference type="HOGENOM" id="CLU_015263_5_3_2"/>
<dbReference type="Gene3D" id="1.10.3080.10">
    <property type="entry name" value="Clc chloride channel"/>
    <property type="match status" value="1"/>
</dbReference>
<dbReference type="KEGG" id="hbu:Hbut_0425"/>
<proteinExistence type="predicted"/>
<dbReference type="AlphaFoldDB" id="A2BJY0"/>
<evidence type="ECO:0000256" key="1">
    <source>
        <dbReference type="ARBA" id="ARBA00004141"/>
    </source>
</evidence>
<feature type="transmembrane region" description="Helical" evidence="11">
    <location>
        <begin position="355"/>
        <end position="375"/>
    </location>
</feature>
<dbReference type="Pfam" id="PF00654">
    <property type="entry name" value="Voltage_CLC"/>
    <property type="match status" value="1"/>
</dbReference>
<evidence type="ECO:0000256" key="11">
    <source>
        <dbReference type="SAM" id="Phobius"/>
    </source>
</evidence>
<dbReference type="GeneID" id="4782135"/>
<dbReference type="InterPro" id="IPR001807">
    <property type="entry name" value="ClC"/>
</dbReference>
<dbReference type="SUPFAM" id="SSF81340">
    <property type="entry name" value="Clc chloride channel"/>
    <property type="match status" value="1"/>
</dbReference>
<comment type="subcellular location">
    <subcellularLocation>
        <location evidence="1">Membrane</location>
        <topology evidence="1">Multi-pass membrane protein</topology>
    </subcellularLocation>
</comment>
<keyword evidence="14" id="KW-1185">Reference proteome</keyword>
<keyword evidence="2" id="KW-0813">Transport</keyword>
<accession>A2BJY0</accession>
<evidence type="ECO:0000259" key="12">
    <source>
        <dbReference type="PROSITE" id="PS51371"/>
    </source>
</evidence>
<keyword evidence="7" id="KW-0869">Chloride channel</keyword>
<evidence type="ECO:0000256" key="5">
    <source>
        <dbReference type="ARBA" id="ARBA00023065"/>
    </source>
</evidence>
<protein>
    <submittedName>
        <fullName evidence="13">Voltage-gated chloride channel protein</fullName>
    </submittedName>
</protein>
<sequence length="563" mass="60016">MRRLRIPSLEKWVMLGTLVGVVSGLAGTLLTVGIEVIAELFAEYSGIDLIKGEVSEPSLVLPLLVALGGLASGLLTYMFAPEAEGHGTDSVLEAFHWRGAFIRPRVPLVKLAASSALIGLGGSAGKEGPIALIGAGFGSVLADILHLTRNERRLLVLAGVAGGISAVFRAPLGAMLFALEVPYKRDMEVEAILPLGVASIVAYVASVTILGSGRLLWLPEVGLQSSLELVLYAVLGIVAGLVAKVYVRLFYEIRDAFKVLPIPVMLKPALGGLVAGFIGLLLPHTLGQGYPFLERALLGKLALPVIVAAIIGKMLTNAFSIASGGSGGVFAPSLFIGGMLGAAFAQLYTDNPATIASFSVVGMAAFFAAAGKVPFTSIIIVSEITRGYELIVPSVVAVTLSYVVSGQDSIYEKQVNTRADSPYFLRELGERLLRQIKVRDIMTRSVVVVRPDDPLKRVIELTAETHHTGFPVVVDGRVVGMITLSDVLRYRHSELGKVKVKEAMTRSVIAVLPDDSLADALRKMLRYGIGRLPVVENYESMKLIGIITKKDIVRAYETIRSIP</sequence>
<dbReference type="EnsemblBacteria" id="ABM80291">
    <property type="protein sequence ID" value="ABM80291"/>
    <property type="gene ID" value="Hbut_0425"/>
</dbReference>
<feature type="transmembrane region" description="Helical" evidence="11">
    <location>
        <begin position="329"/>
        <end position="349"/>
    </location>
</feature>
<dbReference type="GO" id="GO:0034707">
    <property type="term" value="C:chloride channel complex"/>
    <property type="evidence" value="ECO:0007669"/>
    <property type="project" value="UniProtKB-KW"/>
</dbReference>
<keyword evidence="5" id="KW-0406">Ion transport</keyword>
<evidence type="ECO:0000313" key="14">
    <source>
        <dbReference type="Proteomes" id="UP000002593"/>
    </source>
</evidence>
<feature type="transmembrane region" description="Helical" evidence="11">
    <location>
        <begin position="191"/>
        <end position="217"/>
    </location>
</feature>
<dbReference type="PROSITE" id="PS51371">
    <property type="entry name" value="CBS"/>
    <property type="match status" value="2"/>
</dbReference>
<evidence type="ECO:0000256" key="4">
    <source>
        <dbReference type="ARBA" id="ARBA00022989"/>
    </source>
</evidence>
<keyword evidence="6 11" id="KW-0472">Membrane</keyword>
<feature type="transmembrane region" description="Helical" evidence="11">
    <location>
        <begin position="301"/>
        <end position="322"/>
    </location>
</feature>
<evidence type="ECO:0000256" key="9">
    <source>
        <dbReference type="ARBA" id="ARBA00023303"/>
    </source>
</evidence>
<keyword evidence="9" id="KW-0407">Ion channel</keyword>
<evidence type="ECO:0000313" key="13">
    <source>
        <dbReference type="EMBL" id="ABM80291.1"/>
    </source>
</evidence>
<evidence type="ECO:0000256" key="2">
    <source>
        <dbReference type="ARBA" id="ARBA00022448"/>
    </source>
</evidence>
<organism evidence="13 14">
    <name type="scientific">Hyperthermus butylicus (strain DSM 5456 / JCM 9403 / PLM1-5)</name>
    <dbReference type="NCBI Taxonomy" id="415426"/>
    <lineage>
        <taxon>Archaea</taxon>
        <taxon>Thermoproteota</taxon>
        <taxon>Thermoprotei</taxon>
        <taxon>Desulfurococcales</taxon>
        <taxon>Pyrodictiaceae</taxon>
        <taxon>Hyperthermus</taxon>
    </lineage>
</organism>
<keyword evidence="10" id="KW-0129">CBS domain</keyword>
<dbReference type="EMBL" id="CP000493">
    <property type="protein sequence ID" value="ABM80291.1"/>
    <property type="molecule type" value="Genomic_DNA"/>
</dbReference>
<dbReference type="InterPro" id="IPR050368">
    <property type="entry name" value="ClC-type_chloride_channel"/>
</dbReference>
<evidence type="ECO:0000256" key="7">
    <source>
        <dbReference type="ARBA" id="ARBA00023173"/>
    </source>
</evidence>
<feature type="domain" description="CBS" evidence="12">
    <location>
        <begin position="442"/>
        <end position="498"/>
    </location>
</feature>
<dbReference type="InterPro" id="IPR046342">
    <property type="entry name" value="CBS_dom_sf"/>
</dbReference>